<feature type="chain" id="PRO_5046703317" description="FAD:protein FMN transferase" evidence="12">
    <location>
        <begin position="21"/>
        <end position="362"/>
    </location>
</feature>
<keyword evidence="5 11" id="KW-0808">Transferase</keyword>
<reference evidence="13" key="1">
    <citation type="submission" date="2022-09" db="EMBL/GenBank/DDBJ databases">
        <title>Eubacterium sp. LFL-14 isolated from human feces.</title>
        <authorList>
            <person name="Liu F."/>
        </authorList>
    </citation>
    <scope>NUCLEOTIDE SEQUENCE</scope>
    <source>
        <strain evidence="13">LFL-14</strain>
    </source>
</reference>
<evidence type="ECO:0000256" key="2">
    <source>
        <dbReference type="ARBA" id="ARBA00011955"/>
    </source>
</evidence>
<dbReference type="SUPFAM" id="SSF143631">
    <property type="entry name" value="ApbE-like"/>
    <property type="match status" value="1"/>
</dbReference>
<evidence type="ECO:0000256" key="1">
    <source>
        <dbReference type="ARBA" id="ARBA00001946"/>
    </source>
</evidence>
<name>A0ABT2M575_9FIRM</name>
<evidence type="ECO:0000256" key="10">
    <source>
        <dbReference type="ARBA" id="ARBA00048540"/>
    </source>
</evidence>
<comment type="cofactor">
    <cofactor evidence="1">
        <name>Mg(2+)</name>
        <dbReference type="ChEBI" id="CHEBI:18420"/>
    </cofactor>
</comment>
<evidence type="ECO:0000256" key="6">
    <source>
        <dbReference type="ARBA" id="ARBA00022723"/>
    </source>
</evidence>
<feature type="signal peptide" evidence="12">
    <location>
        <begin position="1"/>
        <end position="20"/>
    </location>
</feature>
<dbReference type="Proteomes" id="UP001431199">
    <property type="component" value="Unassembled WGS sequence"/>
</dbReference>
<dbReference type="PANTHER" id="PTHR30040:SF2">
    <property type="entry name" value="FAD:PROTEIN FMN TRANSFERASE"/>
    <property type="match status" value="1"/>
</dbReference>
<keyword evidence="7 11" id="KW-0274">FAD</keyword>
<dbReference type="InterPro" id="IPR024932">
    <property type="entry name" value="ApbE"/>
</dbReference>
<dbReference type="Gene3D" id="3.10.520.10">
    <property type="entry name" value="ApbE-like domains"/>
    <property type="match status" value="1"/>
</dbReference>
<evidence type="ECO:0000256" key="7">
    <source>
        <dbReference type="ARBA" id="ARBA00022827"/>
    </source>
</evidence>
<evidence type="ECO:0000256" key="4">
    <source>
        <dbReference type="ARBA" id="ARBA00022630"/>
    </source>
</evidence>
<keyword evidence="6 11" id="KW-0479">Metal-binding</keyword>
<protein>
    <recommendedName>
        <fullName evidence="3 11">FAD:protein FMN transferase</fullName>
        <ecNumber evidence="2 11">2.7.1.180</ecNumber>
    </recommendedName>
    <alternativeName>
        <fullName evidence="9 11">Flavin transferase</fullName>
    </alternativeName>
</protein>
<dbReference type="Pfam" id="PF02424">
    <property type="entry name" value="ApbE"/>
    <property type="match status" value="1"/>
</dbReference>
<organism evidence="13 14">
    <name type="scientific">Eubacterium album</name>
    <dbReference type="NCBI Taxonomy" id="2978477"/>
    <lineage>
        <taxon>Bacteria</taxon>
        <taxon>Bacillati</taxon>
        <taxon>Bacillota</taxon>
        <taxon>Clostridia</taxon>
        <taxon>Eubacteriales</taxon>
        <taxon>Eubacteriaceae</taxon>
        <taxon>Eubacterium</taxon>
    </lineage>
</organism>
<dbReference type="InterPro" id="IPR003374">
    <property type="entry name" value="ApbE-like_sf"/>
</dbReference>
<evidence type="ECO:0000313" key="14">
    <source>
        <dbReference type="Proteomes" id="UP001431199"/>
    </source>
</evidence>
<evidence type="ECO:0000256" key="5">
    <source>
        <dbReference type="ARBA" id="ARBA00022679"/>
    </source>
</evidence>
<evidence type="ECO:0000256" key="8">
    <source>
        <dbReference type="ARBA" id="ARBA00022842"/>
    </source>
</evidence>
<proteinExistence type="inferred from homology"/>
<evidence type="ECO:0000256" key="9">
    <source>
        <dbReference type="ARBA" id="ARBA00031306"/>
    </source>
</evidence>
<keyword evidence="14" id="KW-1185">Reference proteome</keyword>
<comment type="caution">
    <text evidence="13">The sequence shown here is derived from an EMBL/GenBank/DDBJ whole genome shotgun (WGS) entry which is preliminary data.</text>
</comment>
<dbReference type="EC" id="2.7.1.180" evidence="2 11"/>
<dbReference type="PIRSF" id="PIRSF006268">
    <property type="entry name" value="ApbE"/>
    <property type="match status" value="1"/>
</dbReference>
<dbReference type="RefSeq" id="WP_022089543.1">
    <property type="nucleotide sequence ID" value="NZ_JAODBU010000008.1"/>
</dbReference>
<dbReference type="PANTHER" id="PTHR30040">
    <property type="entry name" value="THIAMINE BIOSYNTHESIS LIPOPROTEIN APBE"/>
    <property type="match status" value="1"/>
</dbReference>
<keyword evidence="12" id="KW-0732">Signal</keyword>
<evidence type="ECO:0000256" key="3">
    <source>
        <dbReference type="ARBA" id="ARBA00016337"/>
    </source>
</evidence>
<gene>
    <name evidence="13" type="ORF">N5B56_10005</name>
</gene>
<keyword evidence="4 11" id="KW-0285">Flavoprotein</keyword>
<keyword evidence="8 11" id="KW-0460">Magnesium</keyword>
<sequence length="362" mass="38715">MKKTLLKKLLSLTIVITLLAMPLTGCVSTSSSTTATATHECFNTVVTLTINSCSGDESADDIINECFGLCYNYEKLFSRTKDSSDVSAINNSNGQPVEVKPVVAELIEDSIYYSELSNGAFDITIAPLSILWNITGDNPSVPSSDDITNALSHVNYENISVNDSTVTLADPEAKIDLGGIAKGFVADKIKSYMIQTGVTSAIINLGGNIVTIGGKKNGGNFNIGIQKPFGSSEEYSAIVKGSNLSIVTSGSYERYFKQDGKIYHHILDTKTGYPVDNRLLSVTIISEDSLSGDALSTTCFALGLKKGMRLIENTPEIEAVFIDKDYTIHTSSGLVLDEGEDGVPTISVVSPESLTEEVNEAE</sequence>
<comment type="catalytic activity">
    <reaction evidence="10 11">
        <text>L-threonyl-[protein] + FAD = FMN-L-threonyl-[protein] + AMP + H(+)</text>
        <dbReference type="Rhea" id="RHEA:36847"/>
        <dbReference type="Rhea" id="RHEA-COMP:11060"/>
        <dbReference type="Rhea" id="RHEA-COMP:11061"/>
        <dbReference type="ChEBI" id="CHEBI:15378"/>
        <dbReference type="ChEBI" id="CHEBI:30013"/>
        <dbReference type="ChEBI" id="CHEBI:57692"/>
        <dbReference type="ChEBI" id="CHEBI:74257"/>
        <dbReference type="ChEBI" id="CHEBI:456215"/>
        <dbReference type="EC" id="2.7.1.180"/>
    </reaction>
</comment>
<evidence type="ECO:0000256" key="11">
    <source>
        <dbReference type="PIRNR" id="PIRNR006268"/>
    </source>
</evidence>
<evidence type="ECO:0000256" key="12">
    <source>
        <dbReference type="SAM" id="SignalP"/>
    </source>
</evidence>
<dbReference type="EMBL" id="JAODBU010000008">
    <property type="protein sequence ID" value="MCT7399413.1"/>
    <property type="molecule type" value="Genomic_DNA"/>
</dbReference>
<comment type="similarity">
    <text evidence="11">Belongs to the ApbE family.</text>
</comment>
<accession>A0ABT2M575</accession>
<evidence type="ECO:0000313" key="13">
    <source>
        <dbReference type="EMBL" id="MCT7399413.1"/>
    </source>
</evidence>
<dbReference type="GO" id="GO:0016740">
    <property type="term" value="F:transferase activity"/>
    <property type="evidence" value="ECO:0007669"/>
    <property type="project" value="UniProtKB-KW"/>
</dbReference>